<dbReference type="PANTHER" id="PTHR15741:SF27">
    <property type="entry name" value="TRANSCRIPTION FACTOR AP-4"/>
    <property type="match status" value="1"/>
</dbReference>
<dbReference type="InterPro" id="IPR036638">
    <property type="entry name" value="HLH_DNA-bd_sf"/>
</dbReference>
<feature type="compositionally biased region" description="Pro residues" evidence="7">
    <location>
        <begin position="17"/>
        <end position="32"/>
    </location>
</feature>
<keyword evidence="3" id="KW-0238">DNA-binding</keyword>
<sequence length="404" mass="42927">MDTSNDEHRQLQADYGIPPPPAPQLPAPPPPFADFDFTFTPGPVPQMSSFSELQSLHSQSMLATTPHGAFDASGIFDFNFGSAPSHGGGNLSVGGPPGSDGVPPLLLSSTEETSLLGFLDKFGGDGFEFGPVKGMPEYPKHLDPPAGLSGQGGTSSSHHGGLGLDVHPLQMHQSSSSTAGGHHGTPTTISPHETSNFNVNAFALRPHSSSFSQPPPPTTPSIPTQAPSSPREVDPSPRPSKRRKSSVTDSASKDTDQGPPTPSGSSAASKAARKPLLTEPQKRWNHIQSEQRRRTVIKENFSTLETLVAADKRYKGPHPTLPVPLDANGKPKKGVRAKSLRGKGKMGTLFRAAEFIAYLEEGVDALSLEVERLEAAAATYQQQQHQMQVQGQNAMTGVVHYPLR</sequence>
<reference evidence="9" key="2">
    <citation type="submission" date="2015-01" db="EMBL/GenBank/DDBJ databases">
        <title>Evolutionary Origins and Diversification of the Mycorrhizal Mutualists.</title>
        <authorList>
            <consortium name="DOE Joint Genome Institute"/>
            <consortium name="Mycorrhizal Genomics Consortium"/>
            <person name="Kohler A."/>
            <person name="Kuo A."/>
            <person name="Nagy L.G."/>
            <person name="Floudas D."/>
            <person name="Copeland A."/>
            <person name="Barry K.W."/>
            <person name="Cichocki N."/>
            <person name="Veneault-Fourrey C."/>
            <person name="LaButti K."/>
            <person name="Lindquist E.A."/>
            <person name="Lipzen A."/>
            <person name="Lundell T."/>
            <person name="Morin E."/>
            <person name="Murat C."/>
            <person name="Riley R."/>
            <person name="Ohm R."/>
            <person name="Sun H."/>
            <person name="Tunlid A."/>
            <person name="Henrissat B."/>
            <person name="Grigoriev I.V."/>
            <person name="Hibbett D.S."/>
            <person name="Martin F."/>
        </authorList>
    </citation>
    <scope>NUCLEOTIDE SEQUENCE [LARGE SCALE GENOMIC DNA]</scope>
    <source>
        <strain evidence="9">MUT 4182</strain>
    </source>
</reference>
<dbReference type="GO" id="GO:0005634">
    <property type="term" value="C:nucleus"/>
    <property type="evidence" value="ECO:0007669"/>
    <property type="project" value="UniProtKB-SubCell"/>
</dbReference>
<feature type="compositionally biased region" description="Low complexity" evidence="7">
    <location>
        <begin position="172"/>
        <end position="188"/>
    </location>
</feature>
<feature type="compositionally biased region" description="Low complexity" evidence="7">
    <location>
        <begin position="221"/>
        <end position="230"/>
    </location>
</feature>
<proteinExistence type="predicted"/>
<gene>
    <name evidence="8" type="ORF">M407DRAFT_244153</name>
</gene>
<feature type="coiled-coil region" evidence="6">
    <location>
        <begin position="356"/>
        <end position="390"/>
    </location>
</feature>
<evidence type="ECO:0000256" key="5">
    <source>
        <dbReference type="ARBA" id="ARBA00023242"/>
    </source>
</evidence>
<keyword evidence="4" id="KW-0804">Transcription</keyword>
<evidence type="ECO:0000256" key="3">
    <source>
        <dbReference type="ARBA" id="ARBA00023125"/>
    </source>
</evidence>
<evidence type="ECO:0000256" key="2">
    <source>
        <dbReference type="ARBA" id="ARBA00023015"/>
    </source>
</evidence>
<feature type="region of interest" description="Disordered" evidence="7">
    <location>
        <begin position="318"/>
        <end position="337"/>
    </location>
</feature>
<accession>A0A0C3LV17</accession>
<reference evidence="8 9" key="1">
    <citation type="submission" date="2014-04" db="EMBL/GenBank/DDBJ databases">
        <authorList>
            <consortium name="DOE Joint Genome Institute"/>
            <person name="Kuo A."/>
            <person name="Girlanda M."/>
            <person name="Perotto S."/>
            <person name="Kohler A."/>
            <person name="Nagy L.G."/>
            <person name="Floudas D."/>
            <person name="Copeland A."/>
            <person name="Barry K.W."/>
            <person name="Cichocki N."/>
            <person name="Veneault-Fourrey C."/>
            <person name="LaButti K."/>
            <person name="Lindquist E.A."/>
            <person name="Lipzen A."/>
            <person name="Lundell T."/>
            <person name="Morin E."/>
            <person name="Murat C."/>
            <person name="Sun H."/>
            <person name="Tunlid A."/>
            <person name="Henrissat B."/>
            <person name="Grigoriev I.V."/>
            <person name="Hibbett D.S."/>
            <person name="Martin F."/>
            <person name="Nordberg H.P."/>
            <person name="Cantor M.N."/>
            <person name="Hua S.X."/>
        </authorList>
    </citation>
    <scope>NUCLEOTIDE SEQUENCE [LARGE SCALE GENOMIC DNA]</scope>
    <source>
        <strain evidence="8 9">MUT 4182</strain>
    </source>
</reference>
<dbReference type="STRING" id="1051891.A0A0C3LV17"/>
<feature type="region of interest" description="Disordered" evidence="7">
    <location>
        <begin position="1"/>
        <end position="39"/>
    </location>
</feature>
<dbReference type="GO" id="GO:0046983">
    <property type="term" value="F:protein dimerization activity"/>
    <property type="evidence" value="ECO:0007669"/>
    <property type="project" value="InterPro"/>
</dbReference>
<dbReference type="AlphaFoldDB" id="A0A0C3LV17"/>
<feature type="compositionally biased region" description="Basic and acidic residues" evidence="7">
    <location>
        <begin position="1"/>
        <end position="11"/>
    </location>
</feature>
<evidence type="ECO:0000313" key="9">
    <source>
        <dbReference type="Proteomes" id="UP000054248"/>
    </source>
</evidence>
<dbReference type="EMBL" id="KN823046">
    <property type="protein sequence ID" value="KIO25237.1"/>
    <property type="molecule type" value="Genomic_DNA"/>
</dbReference>
<keyword evidence="9" id="KW-1185">Reference proteome</keyword>
<dbReference type="PANTHER" id="PTHR15741">
    <property type="entry name" value="BASIC HELIX-LOOP-HELIX ZIP TRANSCRIPTION FACTOR"/>
    <property type="match status" value="1"/>
</dbReference>
<keyword evidence="5" id="KW-0539">Nucleus</keyword>
<dbReference type="InterPro" id="IPR052207">
    <property type="entry name" value="Max-like/E-box_TFs"/>
</dbReference>
<name>A0A0C3LV17_9AGAM</name>
<evidence type="ECO:0000256" key="6">
    <source>
        <dbReference type="SAM" id="Coils"/>
    </source>
</evidence>
<feature type="region of interest" description="Disordered" evidence="7">
    <location>
        <begin position="206"/>
        <end position="291"/>
    </location>
</feature>
<evidence type="ECO:0000256" key="1">
    <source>
        <dbReference type="ARBA" id="ARBA00004123"/>
    </source>
</evidence>
<dbReference type="HOGENOM" id="CLU_681844_0_0_1"/>
<protein>
    <recommendedName>
        <fullName evidence="10">BHLH domain-containing protein</fullName>
    </recommendedName>
</protein>
<feature type="region of interest" description="Disordered" evidence="7">
    <location>
        <begin position="135"/>
        <end position="194"/>
    </location>
</feature>
<comment type="subcellular location">
    <subcellularLocation>
        <location evidence="1">Nucleus</location>
    </subcellularLocation>
</comment>
<dbReference type="GO" id="GO:0000981">
    <property type="term" value="F:DNA-binding transcription factor activity, RNA polymerase II-specific"/>
    <property type="evidence" value="ECO:0007669"/>
    <property type="project" value="TreeGrafter"/>
</dbReference>
<organism evidence="8 9">
    <name type="scientific">Tulasnella calospora MUT 4182</name>
    <dbReference type="NCBI Taxonomy" id="1051891"/>
    <lineage>
        <taxon>Eukaryota</taxon>
        <taxon>Fungi</taxon>
        <taxon>Dikarya</taxon>
        <taxon>Basidiomycota</taxon>
        <taxon>Agaricomycotina</taxon>
        <taxon>Agaricomycetes</taxon>
        <taxon>Cantharellales</taxon>
        <taxon>Tulasnellaceae</taxon>
        <taxon>Tulasnella</taxon>
    </lineage>
</organism>
<dbReference type="OrthoDB" id="5778525at2759"/>
<dbReference type="GO" id="GO:0000978">
    <property type="term" value="F:RNA polymerase II cis-regulatory region sequence-specific DNA binding"/>
    <property type="evidence" value="ECO:0007669"/>
    <property type="project" value="TreeGrafter"/>
</dbReference>
<dbReference type="Proteomes" id="UP000054248">
    <property type="component" value="Unassembled WGS sequence"/>
</dbReference>
<evidence type="ECO:0008006" key="10">
    <source>
        <dbReference type="Google" id="ProtNLM"/>
    </source>
</evidence>
<evidence type="ECO:0000256" key="4">
    <source>
        <dbReference type="ARBA" id="ARBA00023163"/>
    </source>
</evidence>
<dbReference type="Gene3D" id="4.10.280.10">
    <property type="entry name" value="Helix-loop-helix DNA-binding domain"/>
    <property type="match status" value="1"/>
</dbReference>
<keyword evidence="6" id="KW-0175">Coiled coil</keyword>
<evidence type="ECO:0000256" key="7">
    <source>
        <dbReference type="SAM" id="MobiDB-lite"/>
    </source>
</evidence>
<keyword evidence="2" id="KW-0805">Transcription regulation</keyword>
<evidence type="ECO:0000313" key="8">
    <source>
        <dbReference type="EMBL" id="KIO25237.1"/>
    </source>
</evidence>
<dbReference type="SUPFAM" id="SSF47459">
    <property type="entry name" value="HLH, helix-loop-helix DNA-binding domain"/>
    <property type="match status" value="1"/>
</dbReference>